<evidence type="ECO:0000256" key="1">
    <source>
        <dbReference type="ARBA" id="ARBA00022475"/>
    </source>
</evidence>
<evidence type="ECO:0000256" key="3">
    <source>
        <dbReference type="ARBA" id="ARBA00022692"/>
    </source>
</evidence>
<keyword evidence="4 6" id="KW-1133">Transmembrane helix</keyword>
<accession>A0AAE7CZY4</accession>
<evidence type="ECO:0000313" key="11">
    <source>
        <dbReference type="Proteomes" id="UP000824976"/>
    </source>
</evidence>
<proteinExistence type="inferred from homology"/>
<comment type="subunit">
    <text evidence="6">Interacts with EnvZ.</text>
</comment>
<evidence type="ECO:0000313" key="8">
    <source>
        <dbReference type="EMBL" id="QIZ52521.1"/>
    </source>
</evidence>
<dbReference type="Proteomes" id="UP000824976">
    <property type="component" value="Chromosome"/>
</dbReference>
<dbReference type="Pfam" id="PF13721">
    <property type="entry name" value="SecD-TM1"/>
    <property type="match status" value="1"/>
</dbReference>
<dbReference type="EMBL" id="CP040817">
    <property type="protein sequence ID" value="QYM92400.1"/>
    <property type="molecule type" value="Genomic_DNA"/>
</dbReference>
<keyword evidence="1 6" id="KW-1003">Cell membrane</keyword>
<name>A0AAE7CZY4_9GAMM</name>
<comment type="function">
    <text evidence="6">Modulates the activity of the EnvZ/OmpR two-component regulatory system, probably by directly modulating EnvZ enzymatic activity and increasing stability of phosphorylated OmpR.</text>
</comment>
<sequence>MNVSGLRKPSIWRPLLLLFPLLALLLSMSSPRLPDEVMLHITPLHQGVTLPDGFYIYQRLNERGIAIKSITPENNSIIVRLSSPEQSGAAKEILSIALPNTVVIAQRTHGTTRVARS</sequence>
<protein>
    <recommendedName>
        <fullName evidence="6">Modulator protein MzrA</fullName>
    </recommendedName>
</protein>
<feature type="domain" description="SecD export protein N-terminal TM" evidence="7">
    <location>
        <begin position="8"/>
        <end position="106"/>
    </location>
</feature>
<evidence type="ECO:0000256" key="2">
    <source>
        <dbReference type="ARBA" id="ARBA00022519"/>
    </source>
</evidence>
<evidence type="ECO:0000259" key="7">
    <source>
        <dbReference type="Pfam" id="PF13721"/>
    </source>
</evidence>
<evidence type="ECO:0000313" key="10">
    <source>
        <dbReference type="Proteomes" id="UP000500801"/>
    </source>
</evidence>
<dbReference type="GO" id="GO:0019901">
    <property type="term" value="F:protein kinase binding"/>
    <property type="evidence" value="ECO:0007669"/>
    <property type="project" value="UniProtKB-UniRule"/>
</dbReference>
<dbReference type="RefSeq" id="WP_168363528.1">
    <property type="nucleotide sequence ID" value="NZ_CP033622.1"/>
</dbReference>
<evidence type="ECO:0000256" key="4">
    <source>
        <dbReference type="ARBA" id="ARBA00022989"/>
    </source>
</evidence>
<dbReference type="HAMAP" id="MF_00904">
    <property type="entry name" value="Modulator_MzrA"/>
    <property type="match status" value="1"/>
</dbReference>
<comment type="subcellular location">
    <subcellularLocation>
        <location evidence="6">Cell inner membrane</location>
        <topology evidence="6">Single-pass membrane protein</topology>
    </subcellularLocation>
</comment>
<reference evidence="8 10" key="1">
    <citation type="submission" date="2018-11" db="EMBL/GenBank/DDBJ databases">
        <title>Complete genome sequence of Dickeya zeae strain CE1 infecting Canna edulis Ker-Gawl. in China.</title>
        <authorList>
            <person name="Zhang J."/>
            <person name="Lin B."/>
            <person name="Shen H."/>
            <person name="Jiang S."/>
            <person name="Pu X."/>
            <person name="Sun D."/>
        </authorList>
    </citation>
    <scope>NUCLEOTIDE SEQUENCE [LARGE SCALE GENOMIC DNA]</scope>
    <source>
        <strain evidence="8 10">CE1</strain>
    </source>
</reference>
<dbReference type="Gene3D" id="3.30.70.260">
    <property type="match status" value="1"/>
</dbReference>
<evidence type="ECO:0000256" key="6">
    <source>
        <dbReference type="HAMAP-Rule" id="MF_00904"/>
    </source>
</evidence>
<dbReference type="InterPro" id="IPR027398">
    <property type="entry name" value="SecD-TM"/>
</dbReference>
<keyword evidence="2 6" id="KW-0997">Cell inner membrane</keyword>
<keyword evidence="5 6" id="KW-0472">Membrane</keyword>
<dbReference type="Proteomes" id="UP000500801">
    <property type="component" value="Chromosome"/>
</dbReference>
<dbReference type="EMBL" id="CP033622">
    <property type="protein sequence ID" value="QIZ52521.1"/>
    <property type="molecule type" value="Genomic_DNA"/>
</dbReference>
<keyword evidence="3 6" id="KW-0812">Transmembrane</keyword>
<dbReference type="NCBIfam" id="NF007915">
    <property type="entry name" value="PRK10629.1"/>
    <property type="match status" value="1"/>
</dbReference>
<reference evidence="9 11" key="2">
    <citation type="submission" date="2019-06" db="EMBL/GenBank/DDBJ databases">
        <title>Complete genome of Dickeya zeae PL65.</title>
        <authorList>
            <person name="Boluk G."/>
            <person name="Arif M."/>
        </authorList>
    </citation>
    <scope>NUCLEOTIDE SEQUENCE [LARGE SCALE GENOMIC DNA]</scope>
    <source>
        <strain evidence="9 11">PL65</strain>
    </source>
</reference>
<comment type="similarity">
    <text evidence="6">Belongs to the MzrA family.</text>
</comment>
<evidence type="ECO:0000313" key="9">
    <source>
        <dbReference type="EMBL" id="QYM92400.1"/>
    </source>
</evidence>
<organism evidence="8 10">
    <name type="scientific">Dickeya zeae</name>
    <dbReference type="NCBI Taxonomy" id="204042"/>
    <lineage>
        <taxon>Bacteria</taxon>
        <taxon>Pseudomonadati</taxon>
        <taxon>Pseudomonadota</taxon>
        <taxon>Gammaproteobacteria</taxon>
        <taxon>Enterobacterales</taxon>
        <taxon>Pectobacteriaceae</taxon>
        <taxon>Dickeya</taxon>
    </lineage>
</organism>
<gene>
    <name evidence="6 8" type="primary">mzrA</name>
    <name evidence="8" type="ORF">DWG24_18135</name>
    <name evidence="9" type="ORF">FGI21_11220</name>
</gene>
<dbReference type="GO" id="GO:0005886">
    <property type="term" value="C:plasma membrane"/>
    <property type="evidence" value="ECO:0007669"/>
    <property type="project" value="UniProtKB-SubCell"/>
</dbReference>
<dbReference type="InterPro" id="IPR026574">
    <property type="entry name" value="Modulator_MzrA"/>
</dbReference>
<evidence type="ECO:0000256" key="5">
    <source>
        <dbReference type="ARBA" id="ARBA00023136"/>
    </source>
</evidence>
<dbReference type="AlphaFoldDB" id="A0AAE7CZY4"/>
<keyword evidence="11" id="KW-1185">Reference proteome</keyword>